<dbReference type="CDD" id="cd07820">
    <property type="entry name" value="SRPBCC_3"/>
    <property type="match status" value="1"/>
</dbReference>
<gene>
    <name evidence="1" type="ORF">APR42_13735</name>
</gene>
<dbReference type="SUPFAM" id="SSF55961">
    <property type="entry name" value="Bet v1-like"/>
    <property type="match status" value="1"/>
</dbReference>
<dbReference type="Proteomes" id="UP000051643">
    <property type="component" value="Unassembled WGS sequence"/>
</dbReference>
<protein>
    <submittedName>
        <fullName evidence="1">Cell division inhibitor</fullName>
    </submittedName>
</protein>
<dbReference type="InterPro" id="IPR023393">
    <property type="entry name" value="START-like_dom_sf"/>
</dbReference>
<reference evidence="1" key="1">
    <citation type="submission" date="2015-10" db="EMBL/GenBank/DDBJ databases">
        <title>Draft genome sequence of Salegentibacter mishustinae KCTC 12263.</title>
        <authorList>
            <person name="Lin W."/>
            <person name="Zheng Q."/>
        </authorList>
    </citation>
    <scope>NUCLEOTIDE SEQUENCE [LARGE SCALE GENOMIC DNA]</scope>
    <source>
        <strain evidence="1">KCTC 12263</strain>
    </source>
</reference>
<dbReference type="STRING" id="270918.APR42_13735"/>
<dbReference type="Gene3D" id="3.30.530.20">
    <property type="match status" value="1"/>
</dbReference>
<proteinExistence type="predicted"/>
<keyword evidence="1" id="KW-0132">Cell division</keyword>
<dbReference type="GO" id="GO:0051301">
    <property type="term" value="P:cell division"/>
    <property type="evidence" value="ECO:0007669"/>
    <property type="project" value="UniProtKB-KW"/>
</dbReference>
<sequence>MKIYTKRSVQKLPISLEKAWEFLSSPGNLKTITPNYMGFNIISGADRPMFAGQIIQYIVTPIAGIKTKWVTEITHVRDKEYFVDEQRFGPYALWHHKHFLKEIPGGVEMEDIIDYKLPLGILGQMAHPFLVAPKLKEIFDYRQKKLVELFGEFDENKVKNATLKQDILN</sequence>
<dbReference type="EMBL" id="LKTP01000002">
    <property type="protein sequence ID" value="KRG30241.1"/>
    <property type="molecule type" value="Genomic_DNA"/>
</dbReference>
<organism evidence="1 2">
    <name type="scientific">Salegentibacter mishustinae</name>
    <dbReference type="NCBI Taxonomy" id="270918"/>
    <lineage>
        <taxon>Bacteria</taxon>
        <taxon>Pseudomonadati</taxon>
        <taxon>Bacteroidota</taxon>
        <taxon>Flavobacteriia</taxon>
        <taxon>Flavobacteriales</taxon>
        <taxon>Flavobacteriaceae</taxon>
        <taxon>Salegentibacter</taxon>
    </lineage>
</organism>
<dbReference type="AlphaFoldDB" id="A0A0Q9ZMM4"/>
<dbReference type="RefSeq" id="WP_057480850.1">
    <property type="nucleotide sequence ID" value="NZ_BMWR01000006.1"/>
</dbReference>
<dbReference type="OrthoDB" id="9793552at2"/>
<comment type="caution">
    <text evidence="1">The sequence shown here is derived from an EMBL/GenBank/DDBJ whole genome shotgun (WGS) entry which is preliminary data.</text>
</comment>
<evidence type="ECO:0000313" key="1">
    <source>
        <dbReference type="EMBL" id="KRG30241.1"/>
    </source>
</evidence>
<keyword evidence="2" id="KW-1185">Reference proteome</keyword>
<keyword evidence="1" id="KW-0131">Cell cycle</keyword>
<name>A0A0Q9ZMM4_9FLAO</name>
<evidence type="ECO:0000313" key="2">
    <source>
        <dbReference type="Proteomes" id="UP000051643"/>
    </source>
</evidence>
<accession>A0A0Q9ZMM4</accession>